<gene>
    <name evidence="1" type="ORF">ACFQ1C_10760</name>
</gene>
<accession>A0ABW3KK06</accession>
<proteinExistence type="predicted"/>
<evidence type="ECO:0000313" key="1">
    <source>
        <dbReference type="EMBL" id="MFD1008633.1"/>
    </source>
</evidence>
<sequence>ARKLDPSLPEHWQARLVLYPEPVSSNHIKGVLCSLVDGQQHSGQALLDVYFERWEIENSYGEIKHRMLEDTILLRS</sequence>
<dbReference type="EMBL" id="JBHTJS010000039">
    <property type="protein sequence ID" value="MFD1008633.1"/>
    <property type="molecule type" value="Genomic_DNA"/>
</dbReference>
<evidence type="ECO:0000313" key="2">
    <source>
        <dbReference type="Proteomes" id="UP001597048"/>
    </source>
</evidence>
<protein>
    <submittedName>
        <fullName evidence="1">IS4 family transposase</fullName>
    </submittedName>
</protein>
<dbReference type="Proteomes" id="UP001597048">
    <property type="component" value="Unassembled WGS sequence"/>
</dbReference>
<name>A0ABW3KK06_9GAMM</name>
<keyword evidence="2" id="KW-1185">Reference proteome</keyword>
<feature type="non-terminal residue" evidence="1">
    <location>
        <position position="1"/>
    </location>
</feature>
<reference evidence="2" key="1">
    <citation type="journal article" date="2019" name="Int. J. Syst. Evol. Microbiol.">
        <title>The Global Catalogue of Microorganisms (GCM) 10K type strain sequencing project: providing services to taxonomists for standard genome sequencing and annotation.</title>
        <authorList>
            <consortium name="The Broad Institute Genomics Platform"/>
            <consortium name="The Broad Institute Genome Sequencing Center for Infectious Disease"/>
            <person name="Wu L."/>
            <person name="Ma J."/>
        </authorList>
    </citation>
    <scope>NUCLEOTIDE SEQUENCE [LARGE SCALE GENOMIC DNA]</scope>
    <source>
        <strain evidence="2">CCUG 60525</strain>
    </source>
</reference>
<comment type="caution">
    <text evidence="1">The sequence shown here is derived from an EMBL/GenBank/DDBJ whole genome shotgun (WGS) entry which is preliminary data.</text>
</comment>
<organism evidence="1 2">
    <name type="scientific">Oceanisphaera ostreae</name>
    <dbReference type="NCBI Taxonomy" id="914151"/>
    <lineage>
        <taxon>Bacteria</taxon>
        <taxon>Pseudomonadati</taxon>
        <taxon>Pseudomonadota</taxon>
        <taxon>Gammaproteobacteria</taxon>
        <taxon>Aeromonadales</taxon>
        <taxon>Aeromonadaceae</taxon>
        <taxon>Oceanisphaera</taxon>
    </lineage>
</organism>
<feature type="non-terminal residue" evidence="1">
    <location>
        <position position="76"/>
    </location>
</feature>